<evidence type="ECO:0000256" key="2">
    <source>
        <dbReference type="SAM" id="MobiDB-lite"/>
    </source>
</evidence>
<reference evidence="3" key="1">
    <citation type="submission" date="2021-03" db="EMBL/GenBank/DDBJ databases">
        <title>Chromosome level genome of the anhydrobiotic midge Polypedilum vanderplanki.</title>
        <authorList>
            <person name="Yoshida Y."/>
            <person name="Kikawada T."/>
            <person name="Gusev O."/>
        </authorList>
    </citation>
    <scope>NUCLEOTIDE SEQUENCE</scope>
    <source>
        <strain evidence="3">NIAS01</strain>
        <tissue evidence="3">Whole body or cell culture</tissue>
    </source>
</reference>
<dbReference type="AlphaFoldDB" id="A0A9J6CG94"/>
<accession>A0A9J6CG94</accession>
<gene>
    <name evidence="3" type="ORF">PVAND_010651</name>
</gene>
<keyword evidence="1" id="KW-0175">Coiled coil</keyword>
<evidence type="ECO:0000256" key="1">
    <source>
        <dbReference type="SAM" id="Coils"/>
    </source>
</evidence>
<evidence type="ECO:0000313" key="4">
    <source>
        <dbReference type="Proteomes" id="UP001107558"/>
    </source>
</evidence>
<feature type="region of interest" description="Disordered" evidence="2">
    <location>
        <begin position="48"/>
        <end position="81"/>
    </location>
</feature>
<protein>
    <submittedName>
        <fullName evidence="3">Uncharacterized protein</fullName>
    </submittedName>
</protein>
<dbReference type="EMBL" id="JADBJN010000001">
    <property type="protein sequence ID" value="KAG5681194.1"/>
    <property type="molecule type" value="Genomic_DNA"/>
</dbReference>
<name>A0A9J6CG94_POLVA</name>
<feature type="compositionally biased region" description="Basic and acidic residues" evidence="2">
    <location>
        <begin position="48"/>
        <end position="62"/>
    </location>
</feature>
<dbReference type="Proteomes" id="UP001107558">
    <property type="component" value="Chromosome 1"/>
</dbReference>
<sequence>MTKDASVLLKHSFAVDDCKKEREIKRKWPISGKQDDFDLNSKLIKLENEQVEKDEPNMDDKASVNVTHNPSSNVFSTSTQEQITMEESPIIVNSQTVEFTISNAQYANITNLINLLHQKVDNLINEVNVLKSQLTLNREESVQDEYSGQVTSKED</sequence>
<comment type="caution">
    <text evidence="3">The sequence shown here is derived from an EMBL/GenBank/DDBJ whole genome shotgun (WGS) entry which is preliminary data.</text>
</comment>
<proteinExistence type="predicted"/>
<feature type="coiled-coil region" evidence="1">
    <location>
        <begin position="106"/>
        <end position="140"/>
    </location>
</feature>
<keyword evidence="4" id="KW-1185">Reference proteome</keyword>
<evidence type="ECO:0000313" key="3">
    <source>
        <dbReference type="EMBL" id="KAG5681194.1"/>
    </source>
</evidence>
<organism evidence="3 4">
    <name type="scientific">Polypedilum vanderplanki</name>
    <name type="common">Sleeping chironomid midge</name>
    <dbReference type="NCBI Taxonomy" id="319348"/>
    <lineage>
        <taxon>Eukaryota</taxon>
        <taxon>Metazoa</taxon>
        <taxon>Ecdysozoa</taxon>
        <taxon>Arthropoda</taxon>
        <taxon>Hexapoda</taxon>
        <taxon>Insecta</taxon>
        <taxon>Pterygota</taxon>
        <taxon>Neoptera</taxon>
        <taxon>Endopterygota</taxon>
        <taxon>Diptera</taxon>
        <taxon>Nematocera</taxon>
        <taxon>Chironomoidea</taxon>
        <taxon>Chironomidae</taxon>
        <taxon>Chironominae</taxon>
        <taxon>Polypedilum</taxon>
        <taxon>Polypedilum</taxon>
    </lineage>
</organism>
<feature type="compositionally biased region" description="Polar residues" evidence="2">
    <location>
        <begin position="64"/>
        <end position="81"/>
    </location>
</feature>